<evidence type="ECO:0000256" key="7">
    <source>
        <dbReference type="ARBA" id="ARBA00023136"/>
    </source>
</evidence>
<sequence>MPTYEWKGKRGDSAQTGTIVAESKEAARLKLRRQQIVVTQIKEKGKEIALPWLKAKVSAKDLAIFTRQFSVMIDAGLPLVQCLEILSTQSENKVLQRVLAAVRSDVEAGSSLADAMRKHPSVFDDLFCNMVSAGEAGGILDTILRRLSTHIEKIVKLKRAVRSALTYPAAVIIIAAIVVYIILTRVIPTFETLFLSLGADLPFLTQLTITLSKFVGRFGVFIIIGIGLFVWSIYQYHKTYRGRRVLDQLILKTPILGIVMQKIAIARFCRTLATLISSGVAILDALEITAKTSGNAIVEDAIMATRKSIEGGKSIADPMRDSPVFPPMVVHMVAVGEQTGALDAMLSKIADFYEDEVDVAVQNMLTLIEPIMILFLGTVIGGIVISMYLPLFSLIRVIG</sequence>
<dbReference type="Proteomes" id="UP000178943">
    <property type="component" value="Unassembled WGS sequence"/>
</dbReference>
<feature type="transmembrane region" description="Helical" evidence="8">
    <location>
        <begin position="164"/>
        <end position="183"/>
    </location>
</feature>
<comment type="caution">
    <text evidence="10">The sequence shown here is derived from an EMBL/GenBank/DDBJ whole genome shotgun (WGS) entry which is preliminary data.</text>
</comment>
<dbReference type="FunFam" id="1.20.81.30:FF:000001">
    <property type="entry name" value="Type II secretion system protein F"/>
    <property type="match status" value="2"/>
</dbReference>
<dbReference type="PANTHER" id="PTHR30012:SF7">
    <property type="entry name" value="PROTEIN TRANSPORT PROTEIN HOFC HOMOLOG"/>
    <property type="match status" value="1"/>
</dbReference>
<evidence type="ECO:0000313" key="10">
    <source>
        <dbReference type="EMBL" id="OGF59027.1"/>
    </source>
</evidence>
<protein>
    <submittedName>
        <fullName evidence="10">Pilus assembly protein PilC</fullName>
    </submittedName>
</protein>
<reference evidence="10 11" key="1">
    <citation type="journal article" date="2016" name="Nat. Commun.">
        <title>Thousands of microbial genomes shed light on interconnected biogeochemical processes in an aquifer system.</title>
        <authorList>
            <person name="Anantharaman K."/>
            <person name="Brown C.T."/>
            <person name="Hug L.A."/>
            <person name="Sharon I."/>
            <person name="Castelle C.J."/>
            <person name="Probst A.J."/>
            <person name="Thomas B.C."/>
            <person name="Singh A."/>
            <person name="Wilkins M.J."/>
            <person name="Karaoz U."/>
            <person name="Brodie E.L."/>
            <person name="Williams K.H."/>
            <person name="Hubbard S.S."/>
            <person name="Banfield J.F."/>
        </authorList>
    </citation>
    <scope>NUCLEOTIDE SEQUENCE [LARGE SCALE GENOMIC DNA]</scope>
</reference>
<dbReference type="PANTHER" id="PTHR30012">
    <property type="entry name" value="GENERAL SECRETION PATHWAY PROTEIN"/>
    <property type="match status" value="1"/>
</dbReference>
<dbReference type="InterPro" id="IPR003004">
    <property type="entry name" value="GspF/PilC"/>
</dbReference>
<evidence type="ECO:0000256" key="4">
    <source>
        <dbReference type="ARBA" id="ARBA00022519"/>
    </source>
</evidence>
<accession>A0A1F5V6G5</accession>
<comment type="subcellular location">
    <subcellularLocation>
        <location evidence="1">Cell inner membrane</location>
        <topology evidence="1">Multi-pass membrane protein</topology>
    </subcellularLocation>
</comment>
<keyword evidence="5 8" id="KW-0812">Transmembrane</keyword>
<dbReference type="InterPro" id="IPR018076">
    <property type="entry name" value="T2SS_GspF_dom"/>
</dbReference>
<evidence type="ECO:0000256" key="1">
    <source>
        <dbReference type="ARBA" id="ARBA00004429"/>
    </source>
</evidence>
<name>A0A1F5V6G5_9BACT</name>
<keyword evidence="4" id="KW-0997">Cell inner membrane</keyword>
<organism evidence="10 11">
    <name type="scientific">Candidatus Fischerbacteria bacterium RBG_13_37_8</name>
    <dbReference type="NCBI Taxonomy" id="1817863"/>
    <lineage>
        <taxon>Bacteria</taxon>
        <taxon>Candidatus Fischeribacteriota</taxon>
    </lineage>
</organism>
<dbReference type="InterPro" id="IPR042094">
    <property type="entry name" value="T2SS_GspF_sf"/>
</dbReference>
<dbReference type="Pfam" id="PF00482">
    <property type="entry name" value="T2SSF"/>
    <property type="match status" value="2"/>
</dbReference>
<feature type="transmembrane region" description="Helical" evidence="8">
    <location>
        <begin position="214"/>
        <end position="234"/>
    </location>
</feature>
<dbReference type="GO" id="GO:0015628">
    <property type="term" value="P:protein secretion by the type II secretion system"/>
    <property type="evidence" value="ECO:0007669"/>
    <property type="project" value="TreeGrafter"/>
</dbReference>
<dbReference type="PRINTS" id="PR00812">
    <property type="entry name" value="BCTERIALGSPF"/>
</dbReference>
<feature type="domain" description="Type II secretion system protein GspF" evidence="9">
    <location>
        <begin position="268"/>
        <end position="390"/>
    </location>
</feature>
<proteinExistence type="inferred from homology"/>
<feature type="domain" description="Type II secretion system protein GspF" evidence="9">
    <location>
        <begin position="65"/>
        <end position="188"/>
    </location>
</feature>
<evidence type="ECO:0000256" key="3">
    <source>
        <dbReference type="ARBA" id="ARBA00022475"/>
    </source>
</evidence>
<keyword evidence="7 8" id="KW-0472">Membrane</keyword>
<evidence type="ECO:0000256" key="8">
    <source>
        <dbReference type="SAM" id="Phobius"/>
    </source>
</evidence>
<dbReference type="Gene3D" id="1.20.81.30">
    <property type="entry name" value="Type II secretion system (T2SS), domain F"/>
    <property type="match status" value="2"/>
</dbReference>
<dbReference type="EMBL" id="MFGW01000225">
    <property type="protein sequence ID" value="OGF59027.1"/>
    <property type="molecule type" value="Genomic_DNA"/>
</dbReference>
<evidence type="ECO:0000259" key="9">
    <source>
        <dbReference type="Pfam" id="PF00482"/>
    </source>
</evidence>
<gene>
    <name evidence="10" type="ORF">A2Y62_02520</name>
</gene>
<evidence type="ECO:0000313" key="11">
    <source>
        <dbReference type="Proteomes" id="UP000178943"/>
    </source>
</evidence>
<comment type="similarity">
    <text evidence="2">Belongs to the GSP F family.</text>
</comment>
<evidence type="ECO:0000256" key="2">
    <source>
        <dbReference type="ARBA" id="ARBA00005745"/>
    </source>
</evidence>
<evidence type="ECO:0000256" key="5">
    <source>
        <dbReference type="ARBA" id="ARBA00022692"/>
    </source>
</evidence>
<dbReference type="GO" id="GO:0005886">
    <property type="term" value="C:plasma membrane"/>
    <property type="evidence" value="ECO:0007669"/>
    <property type="project" value="UniProtKB-SubCell"/>
</dbReference>
<feature type="transmembrane region" description="Helical" evidence="8">
    <location>
        <begin position="371"/>
        <end position="395"/>
    </location>
</feature>
<keyword evidence="6 8" id="KW-1133">Transmembrane helix</keyword>
<dbReference type="AlphaFoldDB" id="A0A1F5V6G5"/>
<keyword evidence="3" id="KW-1003">Cell membrane</keyword>
<dbReference type="STRING" id="1817863.A2Y62_02520"/>
<evidence type="ECO:0000256" key="6">
    <source>
        <dbReference type="ARBA" id="ARBA00022989"/>
    </source>
</evidence>